<dbReference type="GO" id="GO:0004386">
    <property type="term" value="F:helicase activity"/>
    <property type="evidence" value="ECO:0007669"/>
    <property type="project" value="UniProtKB-KW"/>
</dbReference>
<keyword evidence="1" id="KW-0547">Nucleotide-binding</keyword>
<dbReference type="PANTHER" id="PTHR38133">
    <property type="entry name" value="SLR1429 PROTEIN"/>
    <property type="match status" value="1"/>
</dbReference>
<protein>
    <submittedName>
        <fullName evidence="1">SWF/SNF family helicase</fullName>
    </submittedName>
</protein>
<organism evidence="1 2">
    <name type="scientific">Euzebya pacifica</name>
    <dbReference type="NCBI Taxonomy" id="1608957"/>
    <lineage>
        <taxon>Bacteria</taxon>
        <taxon>Bacillati</taxon>
        <taxon>Actinomycetota</taxon>
        <taxon>Nitriliruptoria</taxon>
        <taxon>Euzebyales</taxon>
    </lineage>
</organism>
<keyword evidence="1" id="KW-0067">ATP-binding</keyword>
<name>A0A346Y142_9ACTN</name>
<gene>
    <name evidence="1" type="ORF">DVS28_a3516</name>
</gene>
<proteinExistence type="predicted"/>
<dbReference type="KEGG" id="euz:DVS28_a3516"/>
<keyword evidence="1" id="KW-0347">Helicase</keyword>
<reference evidence="1 2" key="1">
    <citation type="submission" date="2018-09" db="EMBL/GenBank/DDBJ databases">
        <title>Complete genome sequence of Euzebya sp. DY32-46 isolated from seawater of Pacific Ocean.</title>
        <authorList>
            <person name="Xu L."/>
            <person name="Wu Y.-H."/>
            <person name="Xu X.-W."/>
        </authorList>
    </citation>
    <scope>NUCLEOTIDE SEQUENCE [LARGE SCALE GENOMIC DNA]</scope>
    <source>
        <strain evidence="1 2">DY32-46</strain>
    </source>
</reference>
<dbReference type="PANTHER" id="PTHR38133:SF1">
    <property type="entry name" value="SLR1429 PROTEIN"/>
    <property type="match status" value="1"/>
</dbReference>
<accession>A0A346Y142</accession>
<dbReference type="RefSeq" id="WP_114592565.1">
    <property type="nucleotide sequence ID" value="NZ_CAXIBR010000164.1"/>
</dbReference>
<dbReference type="AlphaFoldDB" id="A0A346Y142"/>
<dbReference type="Proteomes" id="UP000264006">
    <property type="component" value="Chromosome"/>
</dbReference>
<dbReference type="EMBL" id="CP031165">
    <property type="protein sequence ID" value="AXV08189.1"/>
    <property type="molecule type" value="Genomic_DNA"/>
</dbReference>
<keyword evidence="1" id="KW-0378">Hydrolase</keyword>
<keyword evidence="2" id="KW-1185">Reference proteome</keyword>
<evidence type="ECO:0000313" key="1">
    <source>
        <dbReference type="EMBL" id="AXV08189.1"/>
    </source>
</evidence>
<sequence>MTVSWGERWRSVLGGPDHELVRRVRQGRATYRSGRVSDVRLAAGRVSARVQGSRATPFLVEVEIPLLSDEDWDVVIDLLAGKVRYRARLLAGHEPEGLAEEAEAAGVRLFPTMDEIAVAAGHSGESPFPVVGAGVWEAVAARLDSSPFPLLKLRGRGRERILRDIARRRRDGEANGPLGVPVEEIDLLGWSSERSPLGAVAVPRVRIPRTDAPQLQVLGDPEGWAGALSAADLFGPLVAGGAAEARKLLTGADEVDELVEPDPED</sequence>
<dbReference type="OrthoDB" id="188274at2"/>
<evidence type="ECO:0000313" key="2">
    <source>
        <dbReference type="Proteomes" id="UP000264006"/>
    </source>
</evidence>